<dbReference type="InterPro" id="IPR000653">
    <property type="entry name" value="DegT/StrS_aminotransferase"/>
</dbReference>
<dbReference type="PANTHER" id="PTHR30244">
    <property type="entry name" value="TRANSAMINASE"/>
    <property type="match status" value="1"/>
</dbReference>
<keyword evidence="4" id="KW-0032">Aminotransferase</keyword>
<dbReference type="AlphaFoldDB" id="A0A7C0U421"/>
<organism evidence="4">
    <name type="scientific">Desulfofervidus auxilii</name>
    <dbReference type="NCBI Taxonomy" id="1621989"/>
    <lineage>
        <taxon>Bacteria</taxon>
        <taxon>Pseudomonadati</taxon>
        <taxon>Thermodesulfobacteriota</taxon>
        <taxon>Candidatus Desulfofervidia</taxon>
        <taxon>Candidatus Desulfofervidales</taxon>
        <taxon>Candidatus Desulfofervidaceae</taxon>
        <taxon>Candidatus Desulfofervidus</taxon>
    </lineage>
</organism>
<comment type="similarity">
    <text evidence="2 3">Belongs to the DegT/DnrJ/EryC1 family.</text>
</comment>
<dbReference type="GO" id="GO:0000271">
    <property type="term" value="P:polysaccharide biosynthetic process"/>
    <property type="evidence" value="ECO:0007669"/>
    <property type="project" value="TreeGrafter"/>
</dbReference>
<dbReference type="GO" id="GO:0008483">
    <property type="term" value="F:transaminase activity"/>
    <property type="evidence" value="ECO:0007669"/>
    <property type="project" value="UniProtKB-KW"/>
</dbReference>
<dbReference type="InterPro" id="IPR015424">
    <property type="entry name" value="PyrdxlP-dep_Trfase"/>
</dbReference>
<evidence type="ECO:0000256" key="3">
    <source>
        <dbReference type="RuleBase" id="RU004508"/>
    </source>
</evidence>
<reference evidence="4" key="1">
    <citation type="journal article" date="2020" name="mSystems">
        <title>Genome- and Community-Level Interaction Insights into Carbon Utilization and Element Cycling Functions of Hydrothermarchaeota in Hydrothermal Sediment.</title>
        <authorList>
            <person name="Zhou Z."/>
            <person name="Liu Y."/>
            <person name="Xu W."/>
            <person name="Pan J."/>
            <person name="Luo Z.H."/>
            <person name="Li M."/>
        </authorList>
    </citation>
    <scope>NUCLEOTIDE SEQUENCE [LARGE SCALE GENOMIC DNA]</scope>
    <source>
        <strain evidence="4">HyVt-233</strain>
    </source>
</reference>
<dbReference type="Gene3D" id="3.90.1150.10">
    <property type="entry name" value="Aspartate Aminotransferase, domain 1"/>
    <property type="match status" value="1"/>
</dbReference>
<accession>A0A7C0U421</accession>
<dbReference type="CDD" id="cd00616">
    <property type="entry name" value="AHBA_syn"/>
    <property type="match status" value="1"/>
</dbReference>
<keyword evidence="4" id="KW-0808">Transferase</keyword>
<keyword evidence="1 3" id="KW-0663">Pyridoxal phosphate</keyword>
<dbReference type="InterPro" id="IPR015422">
    <property type="entry name" value="PyrdxlP-dep_Trfase_small"/>
</dbReference>
<dbReference type="SUPFAM" id="SSF53383">
    <property type="entry name" value="PLP-dependent transferases"/>
    <property type="match status" value="1"/>
</dbReference>
<gene>
    <name evidence="4" type="ORF">ENG63_09640</name>
</gene>
<dbReference type="InterPro" id="IPR015421">
    <property type="entry name" value="PyrdxlP-dep_Trfase_major"/>
</dbReference>
<dbReference type="Gene3D" id="3.40.640.10">
    <property type="entry name" value="Type I PLP-dependent aspartate aminotransferase-like (Major domain)"/>
    <property type="match status" value="1"/>
</dbReference>
<comment type="caution">
    <text evidence="4">The sequence shown here is derived from an EMBL/GenBank/DDBJ whole genome shotgun (WGS) entry which is preliminary data.</text>
</comment>
<dbReference type="FunFam" id="3.40.640.10:FF:000089">
    <property type="entry name" value="Aminotransferase, DegT/DnrJ/EryC1/StrS family"/>
    <property type="match status" value="1"/>
</dbReference>
<protein>
    <submittedName>
        <fullName evidence="4">DegT/DnrJ/EryC1/StrS family aminotransferase</fullName>
    </submittedName>
</protein>
<evidence type="ECO:0000313" key="4">
    <source>
        <dbReference type="EMBL" id="HDD45102.1"/>
    </source>
</evidence>
<dbReference type="EMBL" id="DRBS01000356">
    <property type="protein sequence ID" value="HDD45102.1"/>
    <property type="molecule type" value="Genomic_DNA"/>
</dbReference>
<name>A0A7C0U421_DESA2</name>
<dbReference type="PANTHER" id="PTHR30244:SF36">
    <property type="entry name" value="3-OXO-GLUCOSE-6-PHOSPHATE:GLUTAMATE AMINOTRANSFERASE"/>
    <property type="match status" value="1"/>
</dbReference>
<dbReference type="GO" id="GO:0030170">
    <property type="term" value="F:pyridoxal phosphate binding"/>
    <property type="evidence" value="ECO:0007669"/>
    <property type="project" value="UniProtKB-ARBA"/>
</dbReference>
<evidence type="ECO:0000256" key="1">
    <source>
        <dbReference type="ARBA" id="ARBA00022898"/>
    </source>
</evidence>
<dbReference type="Proteomes" id="UP000886289">
    <property type="component" value="Unassembled WGS sequence"/>
</dbReference>
<proteinExistence type="inferred from homology"/>
<sequence>MISKYRKDLLPVLPKILNYLNVWKVPSYINWNHPLAQRDIEDYLIHLTAESLDAFVITRDAEFLSFSDRAISVEEFFKKVLEEKKNLKIPFLDLPKQNLQVFSRVEKNLDDIIVHSKFICAKYVKEFEEKFAEYLGAKFCIGVNSGTSALIVALMAIGLKPGDEVIMPVNTFIATAEAVSILGGRPVFVDIHPEYYTIDVTQIENKITKRTKAIIPVHLYGQCADMDPIIEIAKKYNLWIIEDACQAHGAEYKGRKAGTIGHIGCFSFYPGKNLGSWGEAGACVTNDKELADKMYKIRNHGGIKKYQHEILGGNFRMEEFQGAVLNEKLKYLDEWNKKRKEIAKFYEKYLKNLEIKGFIKLPKRAEYNNTHIYHLYVIEILKKNRDDLFEFFKNEGIEVGIHYPLALHKLKVYNQKDIKFPVAEQKQKLILSLPIGKHLRERDIKIITQKIDFFLNK</sequence>
<dbReference type="Pfam" id="PF01041">
    <property type="entry name" value="DegT_DnrJ_EryC1"/>
    <property type="match status" value="1"/>
</dbReference>
<evidence type="ECO:0000256" key="2">
    <source>
        <dbReference type="ARBA" id="ARBA00037999"/>
    </source>
</evidence>